<dbReference type="GO" id="GO:0005829">
    <property type="term" value="C:cytosol"/>
    <property type="evidence" value="ECO:0007669"/>
    <property type="project" value="TreeGrafter"/>
</dbReference>
<dbReference type="InterPro" id="IPR019949">
    <property type="entry name" value="CmoO-like"/>
</dbReference>
<dbReference type="Pfam" id="PF00296">
    <property type="entry name" value="Bac_luciferase"/>
    <property type="match status" value="1"/>
</dbReference>
<dbReference type="InterPro" id="IPR050766">
    <property type="entry name" value="Bact_Lucif_Oxidored"/>
</dbReference>
<dbReference type="InterPro" id="IPR036661">
    <property type="entry name" value="Luciferase-like_sf"/>
</dbReference>
<dbReference type="Proteomes" id="UP000320580">
    <property type="component" value="Chromosome"/>
</dbReference>
<gene>
    <name evidence="3" type="ORF">FQU76_32440</name>
</gene>
<evidence type="ECO:0000313" key="4">
    <source>
        <dbReference type="Proteomes" id="UP000320580"/>
    </source>
</evidence>
<evidence type="ECO:0000313" key="3">
    <source>
        <dbReference type="EMBL" id="QDY80451.1"/>
    </source>
</evidence>
<proteinExistence type="predicted"/>
<dbReference type="EMBL" id="CP042266">
    <property type="protein sequence ID" value="QDY80451.1"/>
    <property type="molecule type" value="Genomic_DNA"/>
</dbReference>
<dbReference type="PANTHER" id="PTHR30137">
    <property type="entry name" value="LUCIFERASE-LIKE MONOOXYGENASE"/>
    <property type="match status" value="1"/>
</dbReference>
<protein>
    <submittedName>
        <fullName evidence="3">LLM class flavin-dependent oxidoreductase</fullName>
    </submittedName>
</protein>
<dbReference type="GO" id="GO:0016705">
    <property type="term" value="F:oxidoreductase activity, acting on paired donors, with incorporation or reduction of molecular oxygen"/>
    <property type="evidence" value="ECO:0007669"/>
    <property type="project" value="InterPro"/>
</dbReference>
<keyword evidence="4" id="KW-1185">Reference proteome</keyword>
<name>A0A5B8JKM1_9ACTN</name>
<dbReference type="PANTHER" id="PTHR30137:SF6">
    <property type="entry name" value="LUCIFERASE-LIKE MONOOXYGENASE"/>
    <property type="match status" value="1"/>
</dbReference>
<dbReference type="KEGG" id="sqz:FQU76_32440"/>
<dbReference type="OrthoDB" id="9780518at2"/>
<evidence type="ECO:0000259" key="2">
    <source>
        <dbReference type="Pfam" id="PF00296"/>
    </source>
</evidence>
<evidence type="ECO:0000256" key="1">
    <source>
        <dbReference type="ARBA" id="ARBA00007789"/>
    </source>
</evidence>
<dbReference type="FunFam" id="3.20.20.30:FF:000002">
    <property type="entry name" value="LLM class flavin-dependent oxidoreductase"/>
    <property type="match status" value="1"/>
</dbReference>
<organism evidence="3 4">
    <name type="scientific">Streptomyces qinzhouensis</name>
    <dbReference type="NCBI Taxonomy" id="2599401"/>
    <lineage>
        <taxon>Bacteria</taxon>
        <taxon>Bacillati</taxon>
        <taxon>Actinomycetota</taxon>
        <taxon>Actinomycetes</taxon>
        <taxon>Kitasatosporales</taxon>
        <taxon>Streptomycetaceae</taxon>
        <taxon>Streptomyces</taxon>
    </lineage>
</organism>
<dbReference type="SUPFAM" id="SSF51679">
    <property type="entry name" value="Bacterial luciferase-like"/>
    <property type="match status" value="1"/>
</dbReference>
<dbReference type="InterPro" id="IPR011251">
    <property type="entry name" value="Luciferase-like_dom"/>
</dbReference>
<dbReference type="Gene3D" id="3.20.20.30">
    <property type="entry name" value="Luciferase-like domain"/>
    <property type="match status" value="1"/>
</dbReference>
<dbReference type="AlphaFoldDB" id="A0A5B8JKM1"/>
<feature type="domain" description="Luciferase-like" evidence="2">
    <location>
        <begin position="10"/>
        <end position="310"/>
    </location>
</feature>
<dbReference type="RefSeq" id="WP_146483845.1">
    <property type="nucleotide sequence ID" value="NZ_CP042266.1"/>
</dbReference>
<comment type="similarity">
    <text evidence="1">To bacterial alkanal monooxygenase alpha and beta chains.</text>
</comment>
<dbReference type="NCBIfam" id="TIGR03558">
    <property type="entry name" value="oxido_grp_1"/>
    <property type="match status" value="1"/>
</dbReference>
<sequence length="351" mass="37571">MTGSPSIPLSVLDLSPVWAGSTPAQALRETLDLARAVEELGYHRYWLTEHHNAPGVASSSPPVLIGQIAAVTRSIRVGAGGVMLPNHPPLVVAEQFGTLEALHPGRIDLGLGRAPGTDPATAQALRRNAGPMAAEEFPQQLVELSQYFAPPGDREPARISAVPAAGNAPAMWLLGSSPSSARLAAALGLPFAYAYHFNAQLAVPALRVYREEFRPSGLLDRPHSIVAAFVIAAPTDEEALRLAGPIRLATAMSMRDPRQTEYRTTGEANVHRFTEGERRLVDGHLGRQFIGGPDSLAPRLEELLTDTGADELMAMTVIEDYSARVASYEILRDLTADLKLLAHRKAAQGAL</sequence>
<reference evidence="3 4" key="1">
    <citation type="submission" date="2019-07" db="EMBL/GenBank/DDBJ databases">
        <authorList>
            <person name="Zhu P."/>
        </authorList>
    </citation>
    <scope>NUCLEOTIDE SEQUENCE [LARGE SCALE GENOMIC DNA]</scope>
    <source>
        <strain evidence="3 4">SSL-25</strain>
    </source>
</reference>
<accession>A0A5B8JKM1</accession>